<feature type="domain" description="EAL" evidence="5">
    <location>
        <begin position="578"/>
        <end position="832"/>
    </location>
</feature>
<feature type="domain" description="CBS" evidence="7">
    <location>
        <begin position="204"/>
        <end position="261"/>
    </location>
</feature>
<dbReference type="InterPro" id="IPR043128">
    <property type="entry name" value="Rev_trsase/Diguanyl_cyclase"/>
</dbReference>
<dbReference type="PANTHER" id="PTHR44757">
    <property type="entry name" value="DIGUANYLATE CYCLASE DGCP"/>
    <property type="match status" value="1"/>
</dbReference>
<dbReference type="Pfam" id="PF00563">
    <property type="entry name" value="EAL"/>
    <property type="match status" value="1"/>
</dbReference>
<dbReference type="InterPro" id="IPR000700">
    <property type="entry name" value="PAS-assoc_C"/>
</dbReference>
<dbReference type="InterPro" id="IPR046342">
    <property type="entry name" value="CBS_dom_sf"/>
</dbReference>
<dbReference type="Proteomes" id="UP000248918">
    <property type="component" value="Unassembled WGS sequence"/>
</dbReference>
<dbReference type="GO" id="GO:0071732">
    <property type="term" value="P:cellular response to nitric oxide"/>
    <property type="evidence" value="ECO:0007669"/>
    <property type="project" value="UniProtKB-ARBA"/>
</dbReference>
<accession>A0A329CWD7</accession>
<keyword evidence="2" id="KW-0129">CBS domain</keyword>
<evidence type="ECO:0000259" key="3">
    <source>
        <dbReference type="PROSITE" id="PS50112"/>
    </source>
</evidence>
<dbReference type="InterPro" id="IPR000160">
    <property type="entry name" value="GGDEF_dom"/>
</dbReference>
<name>A0A329CWD7_9BURK</name>
<dbReference type="SMART" id="SM00267">
    <property type="entry name" value="GGDEF"/>
    <property type="match status" value="1"/>
</dbReference>
<dbReference type="EMBL" id="QLTK01000001">
    <property type="protein sequence ID" value="RAS38740.1"/>
    <property type="molecule type" value="Genomic_DNA"/>
</dbReference>
<evidence type="ECO:0000256" key="1">
    <source>
        <dbReference type="ARBA" id="ARBA00051114"/>
    </source>
</evidence>
<dbReference type="InterPro" id="IPR035965">
    <property type="entry name" value="PAS-like_dom_sf"/>
</dbReference>
<dbReference type="NCBIfam" id="TIGR00229">
    <property type="entry name" value="sensory_box"/>
    <property type="match status" value="1"/>
</dbReference>
<dbReference type="Gene3D" id="3.30.450.20">
    <property type="entry name" value="PAS domain"/>
    <property type="match status" value="1"/>
</dbReference>
<dbReference type="Pfam" id="PF00990">
    <property type="entry name" value="GGDEF"/>
    <property type="match status" value="1"/>
</dbReference>
<dbReference type="InterPro" id="IPR000014">
    <property type="entry name" value="PAS"/>
</dbReference>
<dbReference type="SUPFAM" id="SSF54631">
    <property type="entry name" value="CBS-domain pair"/>
    <property type="match status" value="2"/>
</dbReference>
<dbReference type="PROSITE" id="PS50112">
    <property type="entry name" value="PAS"/>
    <property type="match status" value="1"/>
</dbReference>
<dbReference type="PANTHER" id="PTHR44757:SF2">
    <property type="entry name" value="BIOFILM ARCHITECTURE MAINTENANCE PROTEIN MBAA"/>
    <property type="match status" value="1"/>
</dbReference>
<dbReference type="FunFam" id="3.20.20.450:FF:000001">
    <property type="entry name" value="Cyclic di-GMP phosphodiesterase yahA"/>
    <property type="match status" value="1"/>
</dbReference>
<dbReference type="AlphaFoldDB" id="A0A329CWD7"/>
<dbReference type="CDD" id="cd00130">
    <property type="entry name" value="PAS"/>
    <property type="match status" value="1"/>
</dbReference>
<dbReference type="SMART" id="SM00052">
    <property type="entry name" value="EAL"/>
    <property type="match status" value="1"/>
</dbReference>
<feature type="domain" description="PAC" evidence="4">
    <location>
        <begin position="352"/>
        <end position="404"/>
    </location>
</feature>
<proteinExistence type="predicted"/>
<feature type="domain" description="GGDEF" evidence="6">
    <location>
        <begin position="436"/>
        <end position="569"/>
    </location>
</feature>
<comment type="caution">
    <text evidence="8">The sequence shown here is derived from an EMBL/GenBank/DDBJ whole genome shotgun (WGS) entry which is preliminary data.</text>
</comment>
<dbReference type="Gene3D" id="3.30.70.270">
    <property type="match status" value="1"/>
</dbReference>
<dbReference type="SUPFAM" id="SSF55785">
    <property type="entry name" value="PYP-like sensor domain (PAS domain)"/>
    <property type="match status" value="1"/>
</dbReference>
<dbReference type="InterPro" id="IPR001633">
    <property type="entry name" value="EAL_dom"/>
</dbReference>
<protein>
    <submittedName>
        <fullName evidence="8">Diguanylate cyclase/phosphodiesterase with PAS/PAC sensor(S)</fullName>
    </submittedName>
</protein>
<dbReference type="Pfam" id="PF13426">
    <property type="entry name" value="PAS_9"/>
    <property type="match status" value="1"/>
</dbReference>
<dbReference type="Pfam" id="PF00571">
    <property type="entry name" value="CBS"/>
    <property type="match status" value="4"/>
</dbReference>
<evidence type="ECO:0000313" key="8">
    <source>
        <dbReference type="EMBL" id="RAS38740.1"/>
    </source>
</evidence>
<evidence type="ECO:0000259" key="7">
    <source>
        <dbReference type="PROSITE" id="PS51371"/>
    </source>
</evidence>
<dbReference type="FunFam" id="3.30.70.270:FF:000001">
    <property type="entry name" value="Diguanylate cyclase domain protein"/>
    <property type="match status" value="1"/>
</dbReference>
<dbReference type="PROSITE" id="PS50883">
    <property type="entry name" value="EAL"/>
    <property type="match status" value="1"/>
</dbReference>
<dbReference type="CDD" id="cd01949">
    <property type="entry name" value="GGDEF"/>
    <property type="match status" value="1"/>
</dbReference>
<feature type="domain" description="CBS" evidence="7">
    <location>
        <begin position="77"/>
        <end position="137"/>
    </location>
</feature>
<organism evidence="8 9">
    <name type="scientific">Paraburkholderia bryophila</name>
    <dbReference type="NCBI Taxonomy" id="420952"/>
    <lineage>
        <taxon>Bacteria</taxon>
        <taxon>Pseudomonadati</taxon>
        <taxon>Pseudomonadota</taxon>
        <taxon>Betaproteobacteria</taxon>
        <taxon>Burkholderiales</taxon>
        <taxon>Burkholderiaceae</taxon>
        <taxon>Paraburkholderia</taxon>
    </lineage>
</organism>
<dbReference type="GO" id="GO:0071111">
    <property type="term" value="F:cyclic-guanylate-specific phosphodiesterase activity"/>
    <property type="evidence" value="ECO:0007669"/>
    <property type="project" value="UniProtKB-EC"/>
</dbReference>
<dbReference type="RefSeq" id="WP_111928788.1">
    <property type="nucleotide sequence ID" value="NZ_CADFFP010000004.1"/>
</dbReference>
<evidence type="ECO:0000259" key="4">
    <source>
        <dbReference type="PROSITE" id="PS50113"/>
    </source>
</evidence>
<dbReference type="Gene3D" id="3.10.580.10">
    <property type="entry name" value="CBS-domain"/>
    <property type="match status" value="2"/>
</dbReference>
<dbReference type="SMART" id="SM00116">
    <property type="entry name" value="CBS"/>
    <property type="match status" value="4"/>
</dbReference>
<evidence type="ECO:0000256" key="2">
    <source>
        <dbReference type="PROSITE-ProRule" id="PRU00703"/>
    </source>
</evidence>
<dbReference type="OrthoDB" id="9813903at2"/>
<dbReference type="Gene3D" id="3.20.20.450">
    <property type="entry name" value="EAL domain"/>
    <property type="match status" value="1"/>
</dbReference>
<dbReference type="SUPFAM" id="SSF55073">
    <property type="entry name" value="Nucleotide cyclase"/>
    <property type="match status" value="1"/>
</dbReference>
<reference evidence="8 9" key="1">
    <citation type="submission" date="2018-06" db="EMBL/GenBank/DDBJ databases">
        <title>Genomic Encyclopedia of Type Strains, Phase III (KMG-III): the genomes of soil and plant-associated and newly described type strains.</title>
        <authorList>
            <person name="Whitman W."/>
        </authorList>
    </citation>
    <scope>NUCLEOTIDE SEQUENCE [LARGE SCALE GENOMIC DNA]</scope>
    <source>
        <strain evidence="8 9">LMG 23644</strain>
    </source>
</reference>
<comment type="catalytic activity">
    <reaction evidence="1">
        <text>3',3'-c-di-GMP + H2O = 5'-phosphoguanylyl(3'-&gt;5')guanosine + H(+)</text>
        <dbReference type="Rhea" id="RHEA:24902"/>
        <dbReference type="ChEBI" id="CHEBI:15377"/>
        <dbReference type="ChEBI" id="CHEBI:15378"/>
        <dbReference type="ChEBI" id="CHEBI:58754"/>
        <dbReference type="ChEBI" id="CHEBI:58805"/>
        <dbReference type="EC" id="3.1.4.52"/>
    </reaction>
    <physiologicalReaction direction="left-to-right" evidence="1">
        <dbReference type="Rhea" id="RHEA:24903"/>
    </physiologicalReaction>
</comment>
<dbReference type="PROSITE" id="PS50113">
    <property type="entry name" value="PAC"/>
    <property type="match status" value="1"/>
</dbReference>
<gene>
    <name evidence="8" type="ORF">BX591_10169</name>
</gene>
<dbReference type="InterPro" id="IPR000644">
    <property type="entry name" value="CBS_dom"/>
</dbReference>
<dbReference type="InterPro" id="IPR035919">
    <property type="entry name" value="EAL_sf"/>
</dbReference>
<dbReference type="PROSITE" id="PS51371">
    <property type="entry name" value="CBS"/>
    <property type="match status" value="2"/>
</dbReference>
<dbReference type="InterPro" id="IPR052155">
    <property type="entry name" value="Biofilm_reg_signaling"/>
</dbReference>
<evidence type="ECO:0000313" key="9">
    <source>
        <dbReference type="Proteomes" id="UP000248918"/>
    </source>
</evidence>
<feature type="domain" description="PAS" evidence="3">
    <location>
        <begin position="279"/>
        <end position="325"/>
    </location>
</feature>
<dbReference type="SUPFAM" id="SSF141868">
    <property type="entry name" value="EAL domain-like"/>
    <property type="match status" value="1"/>
</dbReference>
<dbReference type="NCBIfam" id="TIGR00254">
    <property type="entry name" value="GGDEF"/>
    <property type="match status" value="1"/>
</dbReference>
<dbReference type="PROSITE" id="PS50887">
    <property type="entry name" value="GGDEF"/>
    <property type="match status" value="1"/>
</dbReference>
<dbReference type="SMART" id="SM00091">
    <property type="entry name" value="PAS"/>
    <property type="match status" value="1"/>
</dbReference>
<dbReference type="CDD" id="cd01948">
    <property type="entry name" value="EAL"/>
    <property type="match status" value="1"/>
</dbReference>
<dbReference type="InterPro" id="IPR029787">
    <property type="entry name" value="Nucleotide_cyclase"/>
</dbReference>
<sequence>MVHHTLDIEIGRLVSGSMLECSPRTSIHDAARCMAEQRRSAIVVMDGPRAVGIWTEHDALALADDTDVHATPVEAVMSRPVVSPPQQTRLGDAALHFRNSGIRHCLVADDQGHSLGILTQTDFVMNQGAEYFLRMKSIESIKAAAPVLVDHALCVKEAMRLMRTQRLSAVVVAYPDGVHGILTERDIVGLVASGATNGTVGRHASRPLRCLRQSQSLYAARQYLIEHRMRHVGILDGQGVLTGVLGLADILNDIEHEYVQELRIALRERDDALFESRYNLRLADRVVESSLDGVMVTDLHGTIERVNPAFTRLTGYAKSEVVGRNANLLSSGRQPPGFYRELWQRLREAGHWQGEIWNRKKSGELYLEYLSISGICDETGRCTHYAAIFSDITGRRLAEERLSYLATHDALTGLPNRTLFSERLGHAMVRAQRGGKRVAVMFLDLDRFKLINDTLGHGIGDETLKVIAERLKHGVRETDTVARLGGDEFTIVAEDIEDIRHVGKIAQSLLDVIGRPIGVGAQSVFVTPSIGISMFPDDGTDPKQLLMQADRAMYEAKEVGKNNFQFFAATMTSSAKERIVLEGELRQALLAGEFRLHYQPEYDLRTGAMTGVEALIRWQHPQRGLIGPDQFIPAAEESALIVPIGGWVLREACRQARAWLDEGVEFGRIAVNLSGKQCRHDGFLHEVARVLSDTGLPAQRLQFELVESMAMTGREETAALLGELARRGISLAIDDFGTGYSAFAYLQSLPVDTLKIDRSFLAQIGPGTTDGAIVRAIVAMARALGITVVAEGVEYEAQWRFLREIGCDRAQGYLLGRPVPADRLVRTAHDARYAPCAALASERGRPDGKPATAAATVTATVTATEAATDAASLHVSLQA</sequence>
<evidence type="ECO:0000259" key="5">
    <source>
        <dbReference type="PROSITE" id="PS50883"/>
    </source>
</evidence>
<evidence type="ECO:0000259" key="6">
    <source>
        <dbReference type="PROSITE" id="PS50887"/>
    </source>
</evidence>